<dbReference type="PANTHER" id="PTHR10696:SF33">
    <property type="entry name" value="GAMMA-BUTYROBETAINE DIOXYGENASE"/>
    <property type="match status" value="1"/>
</dbReference>
<dbReference type="FunFam" id="3.30.2020.30:FF:000002">
    <property type="entry name" value="Putative gamma-butyrobetaine dioxygenase"/>
    <property type="match status" value="1"/>
</dbReference>
<evidence type="ECO:0000313" key="8">
    <source>
        <dbReference type="EMBL" id="KAK8393172.1"/>
    </source>
</evidence>
<dbReference type="GO" id="GO:0046872">
    <property type="term" value="F:metal ion binding"/>
    <property type="evidence" value="ECO:0007669"/>
    <property type="project" value="UniProtKB-KW"/>
</dbReference>
<evidence type="ECO:0000313" key="9">
    <source>
        <dbReference type="Proteomes" id="UP001487740"/>
    </source>
</evidence>
<evidence type="ECO:0000256" key="4">
    <source>
        <dbReference type="ARBA" id="ARBA00022964"/>
    </source>
</evidence>
<dbReference type="InterPro" id="IPR010376">
    <property type="entry name" value="GBBH-like_N"/>
</dbReference>
<dbReference type="GO" id="GO:0051213">
    <property type="term" value="F:dioxygenase activity"/>
    <property type="evidence" value="ECO:0007669"/>
    <property type="project" value="UniProtKB-KW"/>
</dbReference>
<comment type="similarity">
    <text evidence="2">Belongs to the gamma-BBH/TMLD family.</text>
</comment>
<dbReference type="InterPro" id="IPR038492">
    <property type="entry name" value="GBBH-like_N_sf"/>
</dbReference>
<evidence type="ECO:0000256" key="3">
    <source>
        <dbReference type="ARBA" id="ARBA00022723"/>
    </source>
</evidence>
<dbReference type="EMBL" id="JARAKH010000021">
    <property type="protein sequence ID" value="KAK8393172.1"/>
    <property type="molecule type" value="Genomic_DNA"/>
</dbReference>
<dbReference type="Pfam" id="PF06155">
    <property type="entry name" value="GBBH-like_N"/>
    <property type="match status" value="1"/>
</dbReference>
<organism evidence="8 9">
    <name type="scientific">Scylla paramamosain</name>
    <name type="common">Mud crab</name>
    <dbReference type="NCBI Taxonomy" id="85552"/>
    <lineage>
        <taxon>Eukaryota</taxon>
        <taxon>Metazoa</taxon>
        <taxon>Ecdysozoa</taxon>
        <taxon>Arthropoda</taxon>
        <taxon>Crustacea</taxon>
        <taxon>Multicrustacea</taxon>
        <taxon>Malacostraca</taxon>
        <taxon>Eumalacostraca</taxon>
        <taxon>Eucarida</taxon>
        <taxon>Decapoda</taxon>
        <taxon>Pleocyemata</taxon>
        <taxon>Brachyura</taxon>
        <taxon>Eubrachyura</taxon>
        <taxon>Portunoidea</taxon>
        <taxon>Portunidae</taxon>
        <taxon>Portuninae</taxon>
        <taxon>Scylla</taxon>
    </lineage>
</organism>
<gene>
    <name evidence="8" type="ORF">O3P69_013288</name>
</gene>
<dbReference type="SUPFAM" id="SSF51197">
    <property type="entry name" value="Clavaminate synthase-like"/>
    <property type="match status" value="1"/>
</dbReference>
<comment type="caution">
    <text evidence="8">The sequence shown here is derived from an EMBL/GenBank/DDBJ whole genome shotgun (WGS) entry which is preliminary data.</text>
</comment>
<evidence type="ECO:0000256" key="1">
    <source>
        <dbReference type="ARBA" id="ARBA00001954"/>
    </source>
</evidence>
<evidence type="ECO:0000256" key="6">
    <source>
        <dbReference type="ARBA" id="ARBA00023004"/>
    </source>
</evidence>
<sequence length="267" mass="29545">MLVSRLVTGVRGNLAAAFSLLPRDPAITSRGTAWGKAAAAGTGGGGGWQRAEVGTGGMSRGCHNTARFATQAIPAKACVERPVLDVTKAKVDTRTTTVTFSDNTSSAFPFVWLRENCQCSTCFQSDAIARLFLIDDLDVHIQPKEVQVTDGSLRMEWPDGHVSVFTGEWLRRRAFTPDSRAAQRTWCMLEKKLWSSEFEVPRSKYSTVMHNDKALLDWLVVLEKYGVTVVEEAPRRVGAINDFIERLGVLKPTHYGRDYEIVTHVTP</sequence>
<dbReference type="Gene3D" id="3.30.2020.30">
    <property type="match status" value="1"/>
</dbReference>
<dbReference type="AlphaFoldDB" id="A0AAW0U308"/>
<evidence type="ECO:0000259" key="7">
    <source>
        <dbReference type="Pfam" id="PF06155"/>
    </source>
</evidence>
<dbReference type="InterPro" id="IPR042098">
    <property type="entry name" value="TauD-like_sf"/>
</dbReference>
<reference evidence="8 9" key="1">
    <citation type="submission" date="2023-03" db="EMBL/GenBank/DDBJ databases">
        <title>High-quality genome of Scylla paramamosain provides insights in environmental adaptation.</title>
        <authorList>
            <person name="Zhang L."/>
        </authorList>
    </citation>
    <scope>NUCLEOTIDE SEQUENCE [LARGE SCALE GENOMIC DNA]</scope>
    <source>
        <strain evidence="8">LZ_2023a</strain>
        <tissue evidence="8">Muscle</tissue>
    </source>
</reference>
<keyword evidence="5" id="KW-0560">Oxidoreductase</keyword>
<keyword evidence="4" id="KW-0223">Dioxygenase</keyword>
<keyword evidence="3" id="KW-0479">Metal-binding</keyword>
<keyword evidence="9" id="KW-1185">Reference proteome</keyword>
<proteinExistence type="inferred from homology"/>
<comment type="cofactor">
    <cofactor evidence="1">
        <name>Fe(2+)</name>
        <dbReference type="ChEBI" id="CHEBI:29033"/>
    </cofactor>
</comment>
<evidence type="ECO:0000256" key="5">
    <source>
        <dbReference type="ARBA" id="ARBA00023002"/>
    </source>
</evidence>
<dbReference type="PANTHER" id="PTHR10696">
    <property type="entry name" value="GAMMA-BUTYROBETAINE HYDROXYLASE-RELATED"/>
    <property type="match status" value="1"/>
</dbReference>
<dbReference type="Gene3D" id="3.60.130.10">
    <property type="entry name" value="Clavaminate synthase-like"/>
    <property type="match status" value="1"/>
</dbReference>
<dbReference type="GO" id="GO:0045329">
    <property type="term" value="P:carnitine biosynthetic process"/>
    <property type="evidence" value="ECO:0007669"/>
    <property type="project" value="TreeGrafter"/>
</dbReference>
<protein>
    <recommendedName>
        <fullName evidence="7">Gamma-butyrobetaine hydroxylase-like N-terminal domain-containing protein</fullName>
    </recommendedName>
</protein>
<keyword evidence="6" id="KW-0408">Iron</keyword>
<evidence type="ECO:0000256" key="2">
    <source>
        <dbReference type="ARBA" id="ARBA00008654"/>
    </source>
</evidence>
<dbReference type="InterPro" id="IPR050411">
    <property type="entry name" value="AlphaKG_dependent_hydroxylases"/>
</dbReference>
<dbReference type="GO" id="GO:0005739">
    <property type="term" value="C:mitochondrion"/>
    <property type="evidence" value="ECO:0007669"/>
    <property type="project" value="TreeGrafter"/>
</dbReference>
<feature type="domain" description="Gamma-butyrobetaine hydroxylase-like N-terminal" evidence="7">
    <location>
        <begin position="89"/>
        <end position="171"/>
    </location>
</feature>
<name>A0AAW0U308_SCYPA</name>
<dbReference type="Proteomes" id="UP001487740">
    <property type="component" value="Unassembled WGS sequence"/>
</dbReference>
<accession>A0AAW0U308</accession>